<dbReference type="AlphaFoldDB" id="A0A0C3D7D3"/>
<reference evidence="1 2" key="1">
    <citation type="submission" date="2014-04" db="EMBL/GenBank/DDBJ databases">
        <authorList>
            <consortium name="DOE Joint Genome Institute"/>
            <person name="Kuo A."/>
            <person name="Kohler A."/>
            <person name="Nagy L.G."/>
            <person name="Floudas D."/>
            <person name="Copeland A."/>
            <person name="Barry K.W."/>
            <person name="Cichocki N."/>
            <person name="Veneault-Fourrey C."/>
            <person name="LaButti K."/>
            <person name="Lindquist E.A."/>
            <person name="Lipzen A."/>
            <person name="Lundell T."/>
            <person name="Morin E."/>
            <person name="Murat C."/>
            <person name="Sun H."/>
            <person name="Tunlid A."/>
            <person name="Henrissat B."/>
            <person name="Grigoriev I.V."/>
            <person name="Hibbett D.S."/>
            <person name="Martin F."/>
            <person name="Nordberg H.P."/>
            <person name="Cantor M.N."/>
            <person name="Hua S.X."/>
        </authorList>
    </citation>
    <scope>NUCLEOTIDE SEQUENCE [LARGE SCALE GENOMIC DNA]</scope>
    <source>
        <strain evidence="1 2">Foug A</strain>
    </source>
</reference>
<proteinExistence type="predicted"/>
<organism evidence="1 2">
    <name type="scientific">Scleroderma citrinum Foug A</name>
    <dbReference type="NCBI Taxonomy" id="1036808"/>
    <lineage>
        <taxon>Eukaryota</taxon>
        <taxon>Fungi</taxon>
        <taxon>Dikarya</taxon>
        <taxon>Basidiomycota</taxon>
        <taxon>Agaricomycotina</taxon>
        <taxon>Agaricomycetes</taxon>
        <taxon>Agaricomycetidae</taxon>
        <taxon>Boletales</taxon>
        <taxon>Sclerodermatineae</taxon>
        <taxon>Sclerodermataceae</taxon>
        <taxon>Scleroderma</taxon>
    </lineage>
</organism>
<dbReference type="InParanoid" id="A0A0C3D7D3"/>
<keyword evidence="2" id="KW-1185">Reference proteome</keyword>
<dbReference type="HOGENOM" id="CLU_3033662_0_0_1"/>
<evidence type="ECO:0000313" key="1">
    <source>
        <dbReference type="EMBL" id="KIM56640.1"/>
    </source>
</evidence>
<sequence length="55" mass="6115">MLLPQDTLCLLESQVTLCPVVPSLPRHTVPNPRAVQVDVRICMSLVRSSTQPDYP</sequence>
<name>A0A0C3D7D3_9AGAM</name>
<dbReference type="Proteomes" id="UP000053989">
    <property type="component" value="Unassembled WGS sequence"/>
</dbReference>
<accession>A0A0C3D7D3</accession>
<dbReference type="EMBL" id="KN822113">
    <property type="protein sequence ID" value="KIM56640.1"/>
    <property type="molecule type" value="Genomic_DNA"/>
</dbReference>
<gene>
    <name evidence="1" type="ORF">SCLCIDRAFT_1220214</name>
</gene>
<protein>
    <submittedName>
        <fullName evidence="1">Uncharacterized protein</fullName>
    </submittedName>
</protein>
<reference evidence="2" key="2">
    <citation type="submission" date="2015-01" db="EMBL/GenBank/DDBJ databases">
        <title>Evolutionary Origins and Diversification of the Mycorrhizal Mutualists.</title>
        <authorList>
            <consortium name="DOE Joint Genome Institute"/>
            <consortium name="Mycorrhizal Genomics Consortium"/>
            <person name="Kohler A."/>
            <person name="Kuo A."/>
            <person name="Nagy L.G."/>
            <person name="Floudas D."/>
            <person name="Copeland A."/>
            <person name="Barry K.W."/>
            <person name="Cichocki N."/>
            <person name="Veneault-Fourrey C."/>
            <person name="LaButti K."/>
            <person name="Lindquist E.A."/>
            <person name="Lipzen A."/>
            <person name="Lundell T."/>
            <person name="Morin E."/>
            <person name="Murat C."/>
            <person name="Riley R."/>
            <person name="Ohm R."/>
            <person name="Sun H."/>
            <person name="Tunlid A."/>
            <person name="Henrissat B."/>
            <person name="Grigoriev I.V."/>
            <person name="Hibbett D.S."/>
            <person name="Martin F."/>
        </authorList>
    </citation>
    <scope>NUCLEOTIDE SEQUENCE [LARGE SCALE GENOMIC DNA]</scope>
    <source>
        <strain evidence="2">Foug A</strain>
    </source>
</reference>
<evidence type="ECO:0000313" key="2">
    <source>
        <dbReference type="Proteomes" id="UP000053989"/>
    </source>
</evidence>